<name>A0ABW2EKD4_9BACI</name>
<gene>
    <name evidence="2" type="ORF">ACFQIC_08360</name>
</gene>
<dbReference type="Proteomes" id="UP001596410">
    <property type="component" value="Unassembled WGS sequence"/>
</dbReference>
<dbReference type="Pfam" id="PF07238">
    <property type="entry name" value="PilZ"/>
    <property type="match status" value="1"/>
</dbReference>
<accession>A0ABW2EKD4</accession>
<comment type="caution">
    <text evidence="2">The sequence shown here is derived from an EMBL/GenBank/DDBJ whole genome shotgun (WGS) entry which is preliminary data.</text>
</comment>
<sequence>MRYNRQESLRYTFQDPPSTLFKIIQIDEQPVKTSNGSGFILNLSPSGMLLSTGLKLPFQKNIQLLLNTTLSNKPVEWKAEVVWGKEIGTTYQYGLTLLDDHQEEIIHTLKQYNANQDFK</sequence>
<evidence type="ECO:0000259" key="1">
    <source>
        <dbReference type="Pfam" id="PF07238"/>
    </source>
</evidence>
<proteinExistence type="predicted"/>
<dbReference type="InterPro" id="IPR009875">
    <property type="entry name" value="PilZ_domain"/>
</dbReference>
<dbReference type="SUPFAM" id="SSF141371">
    <property type="entry name" value="PilZ domain-like"/>
    <property type="match status" value="1"/>
</dbReference>
<evidence type="ECO:0000313" key="2">
    <source>
        <dbReference type="EMBL" id="MFC7061868.1"/>
    </source>
</evidence>
<organism evidence="2 3">
    <name type="scientific">Halobacillus seohaensis</name>
    <dbReference type="NCBI Taxonomy" id="447421"/>
    <lineage>
        <taxon>Bacteria</taxon>
        <taxon>Bacillati</taxon>
        <taxon>Bacillota</taxon>
        <taxon>Bacilli</taxon>
        <taxon>Bacillales</taxon>
        <taxon>Bacillaceae</taxon>
        <taxon>Halobacillus</taxon>
    </lineage>
</organism>
<feature type="domain" description="PilZ" evidence="1">
    <location>
        <begin position="36"/>
        <end position="111"/>
    </location>
</feature>
<keyword evidence="3" id="KW-1185">Reference proteome</keyword>
<evidence type="ECO:0000313" key="3">
    <source>
        <dbReference type="Proteomes" id="UP001596410"/>
    </source>
</evidence>
<dbReference type="EMBL" id="JBHSZV010000020">
    <property type="protein sequence ID" value="MFC7061868.1"/>
    <property type="molecule type" value="Genomic_DNA"/>
</dbReference>
<reference evidence="3" key="1">
    <citation type="journal article" date="2019" name="Int. J. Syst. Evol. Microbiol.">
        <title>The Global Catalogue of Microorganisms (GCM) 10K type strain sequencing project: providing services to taxonomists for standard genome sequencing and annotation.</title>
        <authorList>
            <consortium name="The Broad Institute Genomics Platform"/>
            <consortium name="The Broad Institute Genome Sequencing Center for Infectious Disease"/>
            <person name="Wu L."/>
            <person name="Ma J."/>
        </authorList>
    </citation>
    <scope>NUCLEOTIDE SEQUENCE [LARGE SCALE GENOMIC DNA]</scope>
    <source>
        <strain evidence="3">CGMCC 4.1621</strain>
    </source>
</reference>
<protein>
    <submittedName>
        <fullName evidence="2">PilZ domain-containing protein</fullName>
    </submittedName>
</protein>
<dbReference type="RefSeq" id="WP_204709955.1">
    <property type="nucleotide sequence ID" value="NZ_JBHSZV010000020.1"/>
</dbReference>